<dbReference type="AlphaFoldDB" id="A0A1G7E649"/>
<keyword evidence="1" id="KW-1133">Transmembrane helix</keyword>
<dbReference type="RefSeq" id="WP_176765114.1">
    <property type="nucleotide sequence ID" value="NZ_FNAR01000012.1"/>
</dbReference>
<feature type="transmembrane region" description="Helical" evidence="1">
    <location>
        <begin position="38"/>
        <end position="56"/>
    </location>
</feature>
<dbReference type="Proteomes" id="UP000198823">
    <property type="component" value="Unassembled WGS sequence"/>
</dbReference>
<dbReference type="EMBL" id="FNAR01000012">
    <property type="protein sequence ID" value="SDE58855.1"/>
    <property type="molecule type" value="Genomic_DNA"/>
</dbReference>
<evidence type="ECO:0000313" key="3">
    <source>
        <dbReference type="Proteomes" id="UP000198823"/>
    </source>
</evidence>
<name>A0A1G7E649_9BACL</name>
<feature type="transmembrane region" description="Helical" evidence="1">
    <location>
        <begin position="12"/>
        <end position="32"/>
    </location>
</feature>
<keyword evidence="1" id="KW-0812">Transmembrane</keyword>
<dbReference type="STRING" id="426756.SAMN04488126_11272"/>
<proteinExistence type="predicted"/>
<reference evidence="2 3" key="1">
    <citation type="submission" date="2016-10" db="EMBL/GenBank/DDBJ databases">
        <authorList>
            <person name="de Groot N.N."/>
        </authorList>
    </citation>
    <scope>NUCLEOTIDE SEQUENCE [LARGE SCALE GENOMIC DNA]</scope>
    <source>
        <strain evidence="2 3">CGMCC 1.6762</strain>
    </source>
</reference>
<organism evidence="2 3">
    <name type="scientific">Bhargavaea beijingensis</name>
    <dbReference type="NCBI Taxonomy" id="426756"/>
    <lineage>
        <taxon>Bacteria</taxon>
        <taxon>Bacillati</taxon>
        <taxon>Bacillota</taxon>
        <taxon>Bacilli</taxon>
        <taxon>Bacillales</taxon>
        <taxon>Caryophanaceae</taxon>
        <taxon>Bhargavaea</taxon>
    </lineage>
</organism>
<sequence>MPGQIVKWGLVFLLAVTTIGLVAILQSSYIAAELSARAIPLAIVAGLASIAVAIAFRK</sequence>
<protein>
    <submittedName>
        <fullName evidence="2">Uncharacterized protein</fullName>
    </submittedName>
</protein>
<gene>
    <name evidence="2" type="ORF">SAMN04488126_11272</name>
</gene>
<evidence type="ECO:0000313" key="2">
    <source>
        <dbReference type="EMBL" id="SDE58855.1"/>
    </source>
</evidence>
<evidence type="ECO:0000256" key="1">
    <source>
        <dbReference type="SAM" id="Phobius"/>
    </source>
</evidence>
<keyword evidence="1" id="KW-0472">Membrane</keyword>
<accession>A0A1G7E649</accession>